<gene>
    <name evidence="1" type="ORF">HPB50_021620</name>
</gene>
<accession>A0ACB7T119</accession>
<proteinExistence type="predicted"/>
<organism evidence="1 2">
    <name type="scientific">Hyalomma asiaticum</name>
    <name type="common">Tick</name>
    <dbReference type="NCBI Taxonomy" id="266040"/>
    <lineage>
        <taxon>Eukaryota</taxon>
        <taxon>Metazoa</taxon>
        <taxon>Ecdysozoa</taxon>
        <taxon>Arthropoda</taxon>
        <taxon>Chelicerata</taxon>
        <taxon>Arachnida</taxon>
        <taxon>Acari</taxon>
        <taxon>Parasitiformes</taxon>
        <taxon>Ixodida</taxon>
        <taxon>Ixodoidea</taxon>
        <taxon>Ixodidae</taxon>
        <taxon>Hyalomminae</taxon>
        <taxon>Hyalomma</taxon>
    </lineage>
</organism>
<sequence>MAVTRGDVVWSREEPIRQRGELPLEPPRIPAASGRPRLHQLSTASPLPSERRTTVRRIAERMLVLLYSRSIPSNGLPLLPGTRRLDEQWRAKLCLSSGDALLYYFPGSVGCVSPCVRRTAVVTALRACMKRGFFISFATHTG</sequence>
<reference evidence="1" key="1">
    <citation type="submission" date="2020-05" db="EMBL/GenBank/DDBJ databases">
        <title>Large-scale comparative analyses of tick genomes elucidate their genetic diversity and vector capacities.</title>
        <authorList>
            <person name="Jia N."/>
            <person name="Wang J."/>
            <person name="Shi W."/>
            <person name="Du L."/>
            <person name="Sun Y."/>
            <person name="Zhan W."/>
            <person name="Jiang J."/>
            <person name="Wang Q."/>
            <person name="Zhang B."/>
            <person name="Ji P."/>
            <person name="Sakyi L.B."/>
            <person name="Cui X."/>
            <person name="Yuan T."/>
            <person name="Jiang B."/>
            <person name="Yang W."/>
            <person name="Lam T.T.-Y."/>
            <person name="Chang Q."/>
            <person name="Ding S."/>
            <person name="Wang X."/>
            <person name="Zhu J."/>
            <person name="Ruan X."/>
            <person name="Zhao L."/>
            <person name="Wei J."/>
            <person name="Que T."/>
            <person name="Du C."/>
            <person name="Cheng J."/>
            <person name="Dai P."/>
            <person name="Han X."/>
            <person name="Huang E."/>
            <person name="Gao Y."/>
            <person name="Liu J."/>
            <person name="Shao H."/>
            <person name="Ye R."/>
            <person name="Li L."/>
            <person name="Wei W."/>
            <person name="Wang X."/>
            <person name="Wang C."/>
            <person name="Yang T."/>
            <person name="Huo Q."/>
            <person name="Li W."/>
            <person name="Guo W."/>
            <person name="Chen H."/>
            <person name="Zhou L."/>
            <person name="Ni X."/>
            <person name="Tian J."/>
            <person name="Zhou Y."/>
            <person name="Sheng Y."/>
            <person name="Liu T."/>
            <person name="Pan Y."/>
            <person name="Xia L."/>
            <person name="Li J."/>
            <person name="Zhao F."/>
            <person name="Cao W."/>
        </authorList>
    </citation>
    <scope>NUCLEOTIDE SEQUENCE</scope>
    <source>
        <strain evidence="1">Hyas-2018</strain>
    </source>
</reference>
<comment type="caution">
    <text evidence="1">The sequence shown here is derived from an EMBL/GenBank/DDBJ whole genome shotgun (WGS) entry which is preliminary data.</text>
</comment>
<protein>
    <submittedName>
        <fullName evidence="1">Uncharacterized protein</fullName>
    </submittedName>
</protein>
<dbReference type="EMBL" id="CM023482">
    <property type="protein sequence ID" value="KAH6939798.1"/>
    <property type="molecule type" value="Genomic_DNA"/>
</dbReference>
<keyword evidence="2" id="KW-1185">Reference proteome</keyword>
<evidence type="ECO:0000313" key="2">
    <source>
        <dbReference type="Proteomes" id="UP000821845"/>
    </source>
</evidence>
<dbReference type="Proteomes" id="UP000821845">
    <property type="component" value="Chromosome 2"/>
</dbReference>
<evidence type="ECO:0000313" key="1">
    <source>
        <dbReference type="EMBL" id="KAH6939798.1"/>
    </source>
</evidence>
<name>A0ACB7T119_HYAAI</name>